<dbReference type="InterPro" id="IPR027417">
    <property type="entry name" value="P-loop_NTPase"/>
</dbReference>
<keyword evidence="7" id="KW-0131">Cell cycle</keyword>
<keyword evidence="6" id="KW-0226">DNA condensation</keyword>
<accession>A0ABP0PTW3</accession>
<feature type="compositionally biased region" description="Basic and acidic residues" evidence="9">
    <location>
        <begin position="1877"/>
        <end position="1894"/>
    </location>
</feature>
<dbReference type="CDD" id="cd03273">
    <property type="entry name" value="ABC_SMC2_euk"/>
    <property type="match status" value="1"/>
</dbReference>
<keyword evidence="5 8" id="KW-0175">Coiled coil</keyword>
<protein>
    <submittedName>
        <fullName evidence="12">Structural maintenance of chromosomes protein 2-1 (AtSMC2-1) (Chromosome-associated protein E-1) (AtCAP-E1) (Protein TITAN 3)</fullName>
    </submittedName>
</protein>
<evidence type="ECO:0000256" key="3">
    <source>
        <dbReference type="ARBA" id="ARBA00022741"/>
    </source>
</evidence>
<keyword evidence="3" id="KW-0547">Nucleotide-binding</keyword>
<organism evidence="12 13">
    <name type="scientific">Durusdinium trenchii</name>
    <dbReference type="NCBI Taxonomy" id="1381693"/>
    <lineage>
        <taxon>Eukaryota</taxon>
        <taxon>Sar</taxon>
        <taxon>Alveolata</taxon>
        <taxon>Dinophyceae</taxon>
        <taxon>Suessiales</taxon>
        <taxon>Symbiodiniaceae</taxon>
        <taxon>Durusdinium</taxon>
    </lineage>
</organism>
<name>A0ABP0PTW3_9DINO</name>
<evidence type="ECO:0000313" key="13">
    <source>
        <dbReference type="Proteomes" id="UP001642464"/>
    </source>
</evidence>
<comment type="subcellular location">
    <subcellularLocation>
        <location evidence="1">Nucleus</location>
    </subcellularLocation>
</comment>
<dbReference type="Pfam" id="PF02463">
    <property type="entry name" value="SMC_N"/>
    <property type="match status" value="1"/>
</dbReference>
<evidence type="ECO:0000256" key="7">
    <source>
        <dbReference type="ARBA" id="ARBA00023306"/>
    </source>
</evidence>
<dbReference type="InterPro" id="IPR003395">
    <property type="entry name" value="RecF/RecN/SMC_N"/>
</dbReference>
<dbReference type="PROSITE" id="PS50249">
    <property type="entry name" value="MPN"/>
    <property type="match status" value="1"/>
</dbReference>
<feature type="region of interest" description="Disordered" evidence="9">
    <location>
        <begin position="2443"/>
        <end position="2476"/>
    </location>
</feature>
<feature type="region of interest" description="Disordered" evidence="9">
    <location>
        <begin position="2311"/>
        <end position="2330"/>
    </location>
</feature>
<proteinExistence type="inferred from homology"/>
<comment type="caution">
    <text evidence="12">The sequence shown here is derived from an EMBL/GenBank/DDBJ whole genome shotgun (WGS) entry which is preliminary data.</text>
</comment>
<evidence type="ECO:0000256" key="6">
    <source>
        <dbReference type="ARBA" id="ARBA00023067"/>
    </source>
</evidence>
<keyword evidence="4" id="KW-0067">ATP-binding</keyword>
<dbReference type="InterPro" id="IPR037518">
    <property type="entry name" value="MPN"/>
</dbReference>
<feature type="compositionally biased region" description="Low complexity" evidence="9">
    <location>
        <begin position="1062"/>
        <end position="1073"/>
    </location>
</feature>
<feature type="coiled-coil region" evidence="8">
    <location>
        <begin position="2512"/>
        <end position="2575"/>
    </location>
</feature>
<feature type="region of interest" description="Disordered" evidence="9">
    <location>
        <begin position="1045"/>
        <end position="1084"/>
    </location>
</feature>
<evidence type="ECO:0000256" key="2">
    <source>
        <dbReference type="ARBA" id="ARBA00005231"/>
    </source>
</evidence>
<evidence type="ECO:0000259" key="11">
    <source>
        <dbReference type="PROSITE" id="PS50249"/>
    </source>
</evidence>
<dbReference type="InterPro" id="IPR000555">
    <property type="entry name" value="JAMM/MPN+_dom"/>
</dbReference>
<reference evidence="12 13" key="1">
    <citation type="submission" date="2024-02" db="EMBL/GenBank/DDBJ databases">
        <authorList>
            <person name="Chen Y."/>
            <person name="Shah S."/>
            <person name="Dougan E. K."/>
            <person name="Thang M."/>
            <person name="Chan C."/>
        </authorList>
    </citation>
    <scope>NUCLEOTIDE SEQUENCE [LARGE SCALE GENOMIC DNA]</scope>
</reference>
<keyword evidence="10" id="KW-0732">Signal</keyword>
<dbReference type="SUPFAM" id="SSF52540">
    <property type="entry name" value="P-loop containing nucleoside triphosphate hydrolases"/>
    <property type="match status" value="1"/>
</dbReference>
<dbReference type="Proteomes" id="UP001642464">
    <property type="component" value="Unassembled WGS sequence"/>
</dbReference>
<dbReference type="InterPro" id="IPR010935">
    <property type="entry name" value="SMC_hinge"/>
</dbReference>
<sequence>MVAAEAMLFTLRVFNCLTYGLLFRCDTVNNACGLVPPERMSEASDQPEGVDASLASLAEKADLEASWLLEVERPGMGMGRGTSDVGGSFATYGRIAVRAPESELVAQQSAAKSIGFAADWQQRVYFVKWRNGDFETGSSASVCGWRQDCPSVNYRDHATCTDNIGVYLGEIQLQDIRTTEGSTYELEFYTIAAAPVQSPTGTTLIDEAIAVMGSAFEPVDGVLSDTASSENTRIYFYAGGGVGWMRSSSDTAAAATAKSIATAEAALKAGATAAATVLRNGGKAHEQSLAAANAAAAVSKSSGRSLPQQAFIAAKAAALAIQAAGETVELQCAEAGRAAFFVSKSGGLAEDQIASRAGDAAVSAVKPQNLQSQQMVECVAAAVKTACKSAGMDSEAQAECAGSSAISAAQRANMTEDEQAEAAGKAVEAVMYMKHDTSMDAWGQLTTSPATTTTTKNPEIEDRSAHTAMELLHEVQEAKAAAGLAAGSTPILHSCLVKPMKDRVPEECCNAPGALNLVGATFEELYYSNDYGSCVTLTHAGPLAGKTSKLQCNSDNSVTYGEGRCGEDCSCSFQDVYTPGCYRASDPVPGTAWFIVVAGCDCTDHKARCPGEFNLPPMEQNVGAADVLNVGPEEAARALNRQRQQLRAYYDQMIKDERVMSEAVNRLSSGKPIADAIFGMDTGEIPEKATQRMLDAAVQDAASAKYAINATVSVMGHALSTLKSGKPLADAVFGGDTSHLIQLGGLLCICHRGTCLNDLTSSVHLCRGKFPDFKKKEEPVVETLRFSGDFKAIVGDQAEQFLQECSECLAPVRCVDVKAGSVMVTLEAESWDELEQAHAKINKESGETDITGNDVKIVQSIFDVVHDEETKEERSNSDSVIGVSVAVFGFACVGLCIYSCIRARSRVKQKLGSAVSKRLMKRAQVGDTQLVITNIDDLKVGDEVLLGKEKITIKEIAIAVTLSNGLAKACQSGDAVALSDEGSGGGGALSKDVVEGEKELRVTKMPQLKKGDVLKVGANEKVKSISKLLTISPALKSAHIIGTKIQKPGETATDTEVGEPDSPTAASAAAASETEPEGTVAPKLEGVSNELMTLRRLRLQVAGVLALLCGWRVGQAWLFPQAGATRREVLGLAGLGAMMQAEPALASGGSTAGKYSTIPSGKRRFYGRVRQGLYEYLKMEPAIKAGDLKATEVEEFFSMNIVKVKGGMPMKNCGFGGNCVTKEKRTSRWLDFKTATDLLAGAFRYDASEVPDFLPGVKVIRAFAKKVTRMEEAIQEGNVKEVQQLYAKSKLDLTRYLPLVELEPLDSEAAGLVEMRDCGIVGVEDCMPVVTGLKQSACASDAEAVAHEALWGLPDKKSKSTPPKCFNIASRVQKSSIEQPLSCRVHPVTVLKILDAYVRRPAGATRTIGTLLGWISEGSAVDITDSFPVPHKDTTDEGVAIDQDYHKSMLELRQKVSPREVVVGWFSTGDEINATSAVIHAFYCKKESFGIKTFVNVRTAVAENLLQFHEVPLRVQTSTAEKSSISQLMHARRANREALACPDAFSSMFELCSPERMHIEEIIIDGFKSYSTRVPVGPFDRQFNAITGLNGSGKSNILDAICFVLGISNLTQVRVGNLSELVYKQGQAGVTKASVTIVFNNEDKQNSPVGYEMHDKIIITRQIVIGGRNRYLLNSHNVQQNQIQNLFHSVSLNVNNPHFFIMQGRITKVINMKPQETLSMIEEAAGTRMYENKKAVALKTLEKKQNKVEEINRLLSEEITPTLEKLQKERSNYMLWVSNNNEIERLERFCVAYEYVQFKNKLENKNQQLEEMEESLAQIAQSTKDLTSRDAAIQKEMKQRTASRDKDIASMESKLKNKQAELDSEKEQQKKSTSGHWAERNPGRHDDAPFRDSEGMAEAPTAEGEQCSLREQLLRTQTRLQEMQAEEKTKSMAIANLQERIASAEQVVGRSKQEDKRLSKEKAAIEAMLKEQRTKLQKAGFDPEVFNQTQHNLRHAEASWRSLQDKLDSLRAHLGGLDFNYSDPYRFQAVPPRSRNFDRSTVKGVVAKLFHIKPDFVQPSAAYHRALEVCAGGRLFFVIVDNEETGKALLEKGQLRRRVTIIPLNKIQDNSIAPQVVRQARQIIPKKAEAHVAMEIVGFEKQVMNAMKFVFGPYMVCDTPETAKQITFHPNVRVKTVTKEGDLYDPAGTITGGSAPKGGNLLMKLQESNLEKQVHTQRCEYDKALPNLGLANAQLQKMQSTASQFSSLERELKCKEHEPPGHERRTKWSTWQLALIEDRINRSEHHTAEQSIQDMQSEMQKLQEDIANLPEEKKRLEKSSKQMEKDIKSLDSGREDRLKYFEKHIAELKKSVKQNADKIEKQREKTEQAQVEVEVLRNELLQMEGKEQDSGRGQESIAAEIESISESLFSKKASYEETGKQLENMRNLDETLQKLSEELTQNKQKREEQDHFFGSHRALDRAGRRNGSELRTDDKESHVVVARMEKEHPWIQKEQALFGKKGTDFDFQGSRYQDNKQRLEKLNTEQKKLSKNINKKAIGSCTVFFCTEGDAMVMFERAEQEYKELLSKRDIILNDKGKIEKVIKDLDEKKTETLRRTWKKVNKDFDSIFGTLLPNTNAKLEPPQGMDETEGLEIKVPAIDPPTRSEVAFHGVWKQSLTELSGGQRSLLALSLVLALYILDEIDSALDLSHTQNIGHMIRTHFPHSQFIVVSLKEGMFNHANVLFRTRFIDGTSTVTRYAIRDDDDRVAMPPQKKARKEAAK</sequence>
<evidence type="ECO:0000313" key="12">
    <source>
        <dbReference type="EMBL" id="CAK9079186.1"/>
    </source>
</evidence>
<dbReference type="Gene3D" id="1.20.1060.20">
    <property type="match status" value="1"/>
</dbReference>
<feature type="region of interest" description="Disordered" evidence="9">
    <location>
        <begin position="1821"/>
        <end position="1909"/>
    </location>
</feature>
<dbReference type="SMART" id="SM00968">
    <property type="entry name" value="SMC_hinge"/>
    <property type="match status" value="1"/>
</dbReference>
<dbReference type="SMART" id="SM00232">
    <property type="entry name" value="JAB_MPN"/>
    <property type="match status" value="1"/>
</dbReference>
<feature type="compositionally biased region" description="Basic and acidic residues" evidence="9">
    <location>
        <begin position="1826"/>
        <end position="1870"/>
    </location>
</feature>
<evidence type="ECO:0000256" key="5">
    <source>
        <dbReference type="ARBA" id="ARBA00023054"/>
    </source>
</evidence>
<dbReference type="Gene3D" id="3.30.70.1620">
    <property type="match status" value="1"/>
</dbReference>
<dbReference type="InterPro" id="IPR027120">
    <property type="entry name" value="Smc2_ABC"/>
</dbReference>
<comment type="similarity">
    <text evidence="2">Belongs to the SMC family. SMC2 subfamily.</text>
</comment>
<evidence type="ECO:0000256" key="1">
    <source>
        <dbReference type="ARBA" id="ARBA00004123"/>
    </source>
</evidence>
<evidence type="ECO:0000256" key="4">
    <source>
        <dbReference type="ARBA" id="ARBA00022840"/>
    </source>
</evidence>
<dbReference type="Pfam" id="PF01398">
    <property type="entry name" value="JAB"/>
    <property type="match status" value="1"/>
</dbReference>
<dbReference type="Gene3D" id="3.40.140.10">
    <property type="entry name" value="Cytidine Deaminase, domain 2"/>
    <property type="match status" value="1"/>
</dbReference>
<dbReference type="InterPro" id="IPR036277">
    <property type="entry name" value="SMC_hinge_sf"/>
</dbReference>
<evidence type="ECO:0000256" key="8">
    <source>
        <dbReference type="SAM" id="Coils"/>
    </source>
</evidence>
<feature type="coiled-coil region" evidence="8">
    <location>
        <begin position="1920"/>
        <end position="1954"/>
    </location>
</feature>
<dbReference type="EMBL" id="CAXAMM010038574">
    <property type="protein sequence ID" value="CAK9079186.1"/>
    <property type="molecule type" value="Genomic_DNA"/>
</dbReference>
<dbReference type="Pfam" id="PF06470">
    <property type="entry name" value="SMC_hinge"/>
    <property type="match status" value="1"/>
</dbReference>
<feature type="domain" description="MPN" evidence="11">
    <location>
        <begin position="1383"/>
        <end position="1514"/>
    </location>
</feature>
<dbReference type="Gene3D" id="3.40.50.300">
    <property type="entry name" value="P-loop containing nucleotide triphosphate hydrolases"/>
    <property type="match status" value="2"/>
</dbReference>
<dbReference type="SUPFAM" id="SSF75553">
    <property type="entry name" value="Smc hinge domain"/>
    <property type="match status" value="1"/>
</dbReference>
<evidence type="ECO:0000256" key="9">
    <source>
        <dbReference type="SAM" id="MobiDB-lite"/>
    </source>
</evidence>
<gene>
    <name evidence="12" type="ORF">SCF082_LOCUS37804</name>
</gene>
<dbReference type="PANTHER" id="PTHR43977">
    <property type="entry name" value="STRUCTURAL MAINTENANCE OF CHROMOSOMES PROTEIN 3"/>
    <property type="match status" value="1"/>
</dbReference>
<feature type="chain" id="PRO_5045430682" evidence="10">
    <location>
        <begin position="21"/>
        <end position="2761"/>
    </location>
</feature>
<evidence type="ECO:0000256" key="10">
    <source>
        <dbReference type="SAM" id="SignalP"/>
    </source>
</evidence>
<keyword evidence="13" id="KW-1185">Reference proteome</keyword>
<feature type="compositionally biased region" description="Basic and acidic residues" evidence="9">
    <location>
        <begin position="2444"/>
        <end position="2476"/>
    </location>
</feature>
<feature type="signal peptide" evidence="10">
    <location>
        <begin position="1"/>
        <end position="20"/>
    </location>
</feature>